<keyword evidence="3" id="KW-1185">Reference proteome</keyword>
<dbReference type="EMBL" id="CP088295">
    <property type="protein sequence ID" value="UUY04273.1"/>
    <property type="molecule type" value="Genomic_DNA"/>
</dbReference>
<name>A0ABY5PHZ2_9ACTN</name>
<feature type="domain" description="DUF6285" evidence="1">
    <location>
        <begin position="15"/>
        <end position="98"/>
    </location>
</feature>
<dbReference type="InterPro" id="IPR046252">
    <property type="entry name" value="DUF6285"/>
</dbReference>
<evidence type="ECO:0000313" key="3">
    <source>
        <dbReference type="Proteomes" id="UP001058860"/>
    </source>
</evidence>
<evidence type="ECO:0000259" key="1">
    <source>
        <dbReference type="Pfam" id="PF19802"/>
    </source>
</evidence>
<dbReference type="RefSeq" id="WP_353864763.1">
    <property type="nucleotide sequence ID" value="NZ_CP088295.1"/>
</dbReference>
<sequence>MLHAARGALGDDVLPHLEGRAAFQARVTMRALGIVARELEHAPADALVRAEALAELGARDEADAAARARAGDYDTDEPAALAAMRALVRCKLAAANPRHLEPIASPEEEPA</sequence>
<organism evidence="2 3">
    <name type="scientific">Svornostia abyssi</name>
    <dbReference type="NCBI Taxonomy" id="2898438"/>
    <lineage>
        <taxon>Bacteria</taxon>
        <taxon>Bacillati</taxon>
        <taxon>Actinomycetota</taxon>
        <taxon>Thermoleophilia</taxon>
        <taxon>Solirubrobacterales</taxon>
        <taxon>Baekduiaceae</taxon>
        <taxon>Svornostia</taxon>
    </lineage>
</organism>
<dbReference type="Pfam" id="PF19802">
    <property type="entry name" value="DUF6285"/>
    <property type="match status" value="1"/>
</dbReference>
<gene>
    <name evidence="2" type="ORF">LRS13_01715</name>
</gene>
<accession>A0ABY5PHZ2</accession>
<proteinExistence type="predicted"/>
<reference evidence="3" key="1">
    <citation type="submission" date="2021-11" db="EMBL/GenBank/DDBJ databases">
        <title>Cultivation dependent microbiological survey of springs from the worlds oldest radium mine currently devoted to the extraction of radon-saturated water.</title>
        <authorList>
            <person name="Kapinusova G."/>
            <person name="Smrhova T."/>
            <person name="Strejcek M."/>
            <person name="Suman J."/>
            <person name="Jani K."/>
            <person name="Pajer P."/>
            <person name="Uhlik O."/>
        </authorList>
    </citation>
    <scope>NUCLEOTIDE SEQUENCE [LARGE SCALE GENOMIC DNA]</scope>
    <source>
        <strain evidence="3">J379</strain>
    </source>
</reference>
<dbReference type="Proteomes" id="UP001058860">
    <property type="component" value="Chromosome"/>
</dbReference>
<evidence type="ECO:0000313" key="2">
    <source>
        <dbReference type="EMBL" id="UUY04273.1"/>
    </source>
</evidence>
<protein>
    <submittedName>
        <fullName evidence="2">DUF6285 domain-containing protein</fullName>
    </submittedName>
</protein>